<keyword evidence="1" id="KW-0732">Signal</keyword>
<sequence length="631" mass="67627">MSRRPLICAVLALTLPLAACTSDPGPRVPPAVPPATAGGNPVAMRLVAFDSCEQLITDLRKAAKANVGPYGFGGGMGMPEAFLRDGARTAADSASAKGAVAGAAAPQQYSGTNVHEQGADEPDLVKTDGRRIVTISQGYLRVVDAASRRETGRLDLDVQGQLQLLLSGDRALVLVPAGYLHRRFIDKRAAVLEGPQVLLVDLSGAPKIVSRYRGEGNLVDARMTGSTARIVLRTTPRIKFPESPTVSDEKKRLAANRRAIDAAPGSAWLPGWEVTDGTQTTKGNVDCGRVSRPTDYSGGSLVSIVTFDLARPALGSGDPVTIVADGDTVYGTPDSLYLASDQRWRLDRFFGRAAVPVREETDLYKFTIQGNQPPVYRAAGSVPGFLINQYALSEWDGHLRAATTNSKTERSAVRVLAEQDGKLVQTGIVDGLGKGERIYSVRFIGARGYVVTFKQTDPLYSLDLSNPAKPAVTGELKITGYSAHLQPVGENRLIGIGQEADANGRTQGTQISLFDVSDPARPKRLARYHLPQAYSDAEYDPHALLWWPATNLLVVPVNTWTGLGADSEALALRVTDGIALTDRVTQPKSAAYPPMIQRSLVVGDVLWTLSESGMQATDMSTMDRLSWLPSD</sequence>
<feature type="chain" id="PRO_5031465251" evidence="1">
    <location>
        <begin position="22"/>
        <end position="631"/>
    </location>
</feature>
<feature type="signal peptide" evidence="1">
    <location>
        <begin position="1"/>
        <end position="21"/>
    </location>
</feature>
<evidence type="ECO:0000313" key="3">
    <source>
        <dbReference type="Proteomes" id="UP000578112"/>
    </source>
</evidence>
<dbReference type="InterPro" id="IPR014441">
    <property type="entry name" value="UCP006425_b-propeller"/>
</dbReference>
<dbReference type="PIRSF" id="PIRSF006425">
    <property type="entry name" value="UCP006425_WD40"/>
    <property type="match status" value="1"/>
</dbReference>
<proteinExistence type="predicted"/>
<dbReference type="Pfam" id="PF09826">
    <property type="entry name" value="Beta_propel"/>
    <property type="match status" value="1"/>
</dbReference>
<reference evidence="2 3" key="1">
    <citation type="submission" date="2020-08" db="EMBL/GenBank/DDBJ databases">
        <title>Sequencing the genomes of 1000 actinobacteria strains.</title>
        <authorList>
            <person name="Klenk H.-P."/>
        </authorList>
    </citation>
    <scope>NUCLEOTIDE SEQUENCE [LARGE SCALE GENOMIC DNA]</scope>
    <source>
        <strain evidence="2 3">DSM 43149</strain>
    </source>
</reference>
<accession>A0A7W7I6S4</accession>
<keyword evidence="3" id="KW-1185">Reference proteome</keyword>
<protein>
    <submittedName>
        <fullName evidence="2">Putative secreted protein with C-terminal beta-propeller domain</fullName>
    </submittedName>
</protein>
<dbReference type="InterPro" id="IPR019198">
    <property type="entry name" value="Beta_propeller_containing"/>
</dbReference>
<dbReference type="AlphaFoldDB" id="A0A7W7I6S4"/>
<gene>
    <name evidence="2" type="ORF">BJ971_007895</name>
</gene>
<dbReference type="RefSeq" id="WP_239087761.1">
    <property type="nucleotide sequence ID" value="NZ_BOMK01000065.1"/>
</dbReference>
<name>A0A7W7I6S4_9ACTN</name>
<organism evidence="2 3">
    <name type="scientific">Actinoplanes digitatis</name>
    <dbReference type="NCBI Taxonomy" id="1868"/>
    <lineage>
        <taxon>Bacteria</taxon>
        <taxon>Bacillati</taxon>
        <taxon>Actinomycetota</taxon>
        <taxon>Actinomycetes</taxon>
        <taxon>Micromonosporales</taxon>
        <taxon>Micromonosporaceae</taxon>
        <taxon>Actinoplanes</taxon>
    </lineage>
</organism>
<dbReference type="Proteomes" id="UP000578112">
    <property type="component" value="Unassembled WGS sequence"/>
</dbReference>
<comment type="caution">
    <text evidence="2">The sequence shown here is derived from an EMBL/GenBank/DDBJ whole genome shotgun (WGS) entry which is preliminary data.</text>
</comment>
<dbReference type="EMBL" id="JACHNH010000001">
    <property type="protein sequence ID" value="MBB4767339.1"/>
    <property type="molecule type" value="Genomic_DNA"/>
</dbReference>
<evidence type="ECO:0000256" key="1">
    <source>
        <dbReference type="SAM" id="SignalP"/>
    </source>
</evidence>
<evidence type="ECO:0000313" key="2">
    <source>
        <dbReference type="EMBL" id="MBB4767339.1"/>
    </source>
</evidence>